<evidence type="ECO:0000256" key="1">
    <source>
        <dbReference type="SAM" id="SignalP"/>
    </source>
</evidence>
<dbReference type="EMBL" id="GECZ01019419">
    <property type="protein sequence ID" value="JAS50350.1"/>
    <property type="molecule type" value="Transcribed_RNA"/>
</dbReference>
<keyword evidence="1" id="KW-0732">Signal</keyword>
<evidence type="ECO:0000313" key="2">
    <source>
        <dbReference type="EMBL" id="JAS50350.1"/>
    </source>
</evidence>
<dbReference type="AlphaFoldDB" id="A0A1B6FJI2"/>
<name>A0A1B6FJI2_9HEMI</name>
<dbReference type="PROSITE" id="PS51257">
    <property type="entry name" value="PROKAR_LIPOPROTEIN"/>
    <property type="match status" value="1"/>
</dbReference>
<reference evidence="2" key="1">
    <citation type="submission" date="2015-11" db="EMBL/GenBank/DDBJ databases">
        <title>De novo transcriptome assembly of four potential Pierce s Disease insect vectors from Arizona vineyards.</title>
        <authorList>
            <person name="Tassone E.E."/>
        </authorList>
    </citation>
    <scope>NUCLEOTIDE SEQUENCE</scope>
</reference>
<protein>
    <recommendedName>
        <fullName evidence="3">Protein G12</fullName>
    </recommendedName>
</protein>
<organism evidence="2">
    <name type="scientific">Cuerna arida</name>
    <dbReference type="NCBI Taxonomy" id="1464854"/>
    <lineage>
        <taxon>Eukaryota</taxon>
        <taxon>Metazoa</taxon>
        <taxon>Ecdysozoa</taxon>
        <taxon>Arthropoda</taxon>
        <taxon>Hexapoda</taxon>
        <taxon>Insecta</taxon>
        <taxon>Pterygota</taxon>
        <taxon>Neoptera</taxon>
        <taxon>Paraneoptera</taxon>
        <taxon>Hemiptera</taxon>
        <taxon>Auchenorrhyncha</taxon>
        <taxon>Membracoidea</taxon>
        <taxon>Cicadellidae</taxon>
        <taxon>Cicadellinae</taxon>
        <taxon>Proconiini</taxon>
        <taxon>Cuerna</taxon>
    </lineage>
</organism>
<sequence>MKFGVVGTMLAVVGAACLVHAKEPEHSAIAGDVNDLIEMVPCDQLAALFFEYLSSDVQVNKVLHYLTGDSFKSNLVQFETSSAFHEAYDSLMPMGLDMYSWTNELNRLLDIAQIRPVRQRRSPGNGVYGLLKDALALLPLADIKENYNHKLDTNPEFEKVMDRLLTAETRNHLYTLMSTPQFEDTARHLSDLGVPVSEIVDMIEEQVVDFFDLDSKEEDDDDVDE</sequence>
<dbReference type="PANTHER" id="PTHR21163:SF0">
    <property type="entry name" value="GH08205P-RELATED"/>
    <property type="match status" value="1"/>
</dbReference>
<evidence type="ECO:0008006" key="3">
    <source>
        <dbReference type="Google" id="ProtNLM"/>
    </source>
</evidence>
<proteinExistence type="predicted"/>
<feature type="signal peptide" evidence="1">
    <location>
        <begin position="1"/>
        <end position="21"/>
    </location>
</feature>
<feature type="chain" id="PRO_5008582886" description="Protein G12" evidence="1">
    <location>
        <begin position="22"/>
        <end position="225"/>
    </location>
</feature>
<accession>A0A1B6FJI2</accession>
<gene>
    <name evidence="2" type="ORF">g.10915</name>
</gene>
<dbReference type="PANTHER" id="PTHR21163">
    <property type="entry name" value="PROTEIN G12"/>
    <property type="match status" value="1"/>
</dbReference>
<dbReference type="InterPro" id="IPR010629">
    <property type="entry name" value="Ins_allergen"/>
</dbReference>
<dbReference type="Pfam" id="PF06757">
    <property type="entry name" value="Ins_allergen_rp"/>
    <property type="match status" value="1"/>
</dbReference>